<dbReference type="EMBL" id="FQUL01000021">
    <property type="protein sequence ID" value="SHE75620.1"/>
    <property type="molecule type" value="Genomic_DNA"/>
</dbReference>
<sequence>MTSQDDFDSDSIAAVKPNTKDRHLAAQVEALLIVAAEPITADEIAKLVGVEIPFAVEALGCLEEFYEQSRRAFYLAHIGGGFQIRTRPEFEGVVKRYVDFNYSDRLSKAALEVLSIVAYRQPISKAQISQIRGVNSDATVRLLLDKGYLEAKERDSGPGQAYLYRTTKLFLERLGLYSLDDLPKLDGYVPDARFVENLERTLILDREG</sequence>
<evidence type="ECO:0000313" key="5">
    <source>
        <dbReference type="EMBL" id="SHE75620.1"/>
    </source>
</evidence>
<dbReference type="GO" id="GO:0051301">
    <property type="term" value="P:cell division"/>
    <property type="evidence" value="ECO:0007669"/>
    <property type="project" value="UniProtKB-KW"/>
</dbReference>
<keyword evidence="6" id="KW-1185">Reference proteome</keyword>
<dbReference type="GO" id="GO:0051304">
    <property type="term" value="P:chromosome separation"/>
    <property type="evidence" value="ECO:0007669"/>
    <property type="project" value="InterPro"/>
</dbReference>
<dbReference type="PANTHER" id="PTHR34298">
    <property type="entry name" value="SEGREGATION AND CONDENSATION PROTEIN B"/>
    <property type="match status" value="1"/>
</dbReference>
<evidence type="ECO:0000256" key="4">
    <source>
        <dbReference type="ARBA" id="ARBA00023306"/>
    </source>
</evidence>
<dbReference type="InterPro" id="IPR036390">
    <property type="entry name" value="WH_DNA-bd_sf"/>
</dbReference>
<gene>
    <name evidence="5" type="ORF">SAMN02745225_01532</name>
</gene>
<dbReference type="Proteomes" id="UP000184295">
    <property type="component" value="Unassembled WGS sequence"/>
</dbReference>
<organism evidence="5 6">
    <name type="scientific">Ferrithrix thermotolerans DSM 19514</name>
    <dbReference type="NCBI Taxonomy" id="1121881"/>
    <lineage>
        <taxon>Bacteria</taxon>
        <taxon>Bacillati</taxon>
        <taxon>Actinomycetota</taxon>
        <taxon>Acidimicrobiia</taxon>
        <taxon>Acidimicrobiales</taxon>
        <taxon>Acidimicrobiaceae</taxon>
        <taxon>Ferrithrix</taxon>
    </lineage>
</organism>
<evidence type="ECO:0000256" key="3">
    <source>
        <dbReference type="ARBA" id="ARBA00022829"/>
    </source>
</evidence>
<evidence type="ECO:0000313" key="6">
    <source>
        <dbReference type="Proteomes" id="UP000184295"/>
    </source>
</evidence>
<evidence type="ECO:0000256" key="2">
    <source>
        <dbReference type="ARBA" id="ARBA00022618"/>
    </source>
</evidence>
<dbReference type="InterPro" id="IPR036388">
    <property type="entry name" value="WH-like_DNA-bd_sf"/>
</dbReference>
<reference evidence="6" key="1">
    <citation type="submission" date="2016-11" db="EMBL/GenBank/DDBJ databases">
        <authorList>
            <person name="Varghese N."/>
            <person name="Submissions S."/>
        </authorList>
    </citation>
    <scope>NUCLEOTIDE SEQUENCE [LARGE SCALE GENOMIC DNA]</scope>
    <source>
        <strain evidence="6">DSM 19514</strain>
    </source>
</reference>
<dbReference type="InterPro" id="IPR005234">
    <property type="entry name" value="ScpB_csome_segregation"/>
</dbReference>
<dbReference type="STRING" id="1121881.SAMN02745225_01532"/>
<dbReference type="PANTHER" id="PTHR34298:SF2">
    <property type="entry name" value="SEGREGATION AND CONDENSATION PROTEIN B"/>
    <property type="match status" value="1"/>
</dbReference>
<evidence type="ECO:0000256" key="1">
    <source>
        <dbReference type="ARBA" id="ARBA00022490"/>
    </source>
</evidence>
<dbReference type="NCBIfam" id="TIGR00281">
    <property type="entry name" value="SMC-Scp complex subunit ScpB"/>
    <property type="match status" value="1"/>
</dbReference>
<proteinExistence type="predicted"/>
<protein>
    <submittedName>
        <fullName evidence="5">Segregation and condensation protein B</fullName>
    </submittedName>
</protein>
<dbReference type="SUPFAM" id="SSF46785">
    <property type="entry name" value="Winged helix' DNA-binding domain"/>
    <property type="match status" value="2"/>
</dbReference>
<dbReference type="OrthoDB" id="9806226at2"/>
<keyword evidence="1" id="KW-0963">Cytoplasm</keyword>
<dbReference type="RefSeq" id="WP_072790859.1">
    <property type="nucleotide sequence ID" value="NZ_FQUL01000021.1"/>
</dbReference>
<name>A0A1M4W3A7_9ACTN</name>
<keyword evidence="3" id="KW-0159">Chromosome partition</keyword>
<dbReference type="Pfam" id="PF04079">
    <property type="entry name" value="SMC_ScpB"/>
    <property type="match status" value="1"/>
</dbReference>
<accession>A0A1M4W3A7</accession>
<dbReference type="Gene3D" id="1.10.10.10">
    <property type="entry name" value="Winged helix-like DNA-binding domain superfamily/Winged helix DNA-binding domain"/>
    <property type="match status" value="2"/>
</dbReference>
<keyword evidence="2" id="KW-0132">Cell division</keyword>
<dbReference type="PIRSF" id="PIRSF019345">
    <property type="entry name" value="ScpB"/>
    <property type="match status" value="1"/>
</dbReference>
<dbReference type="AlphaFoldDB" id="A0A1M4W3A7"/>
<keyword evidence="4" id="KW-0131">Cell cycle</keyword>